<name>Q585N8_TRYB2</name>
<reference evidence="4" key="5">
    <citation type="submission" date="2005-04" db="EMBL/GenBank/DDBJ databases">
        <title>Sequencing, closure, and annotation of Trypanosoma brucei chromosomes 2 through 8.</title>
        <authorList>
            <person name="Ghedin E."/>
            <person name="Blandin G."/>
            <person name="Bartholomeu D."/>
            <person name="Caler E."/>
            <person name="Haas B."/>
            <person name="Hannick L."/>
            <person name="Shallom J."/>
            <person name="Hou L."/>
            <person name="Djikeng A."/>
            <person name="Feldblyum T."/>
            <person name="Hostetler J."/>
            <person name="Johnson J."/>
            <person name="Jones K."/>
            <person name="Koo H.L."/>
            <person name="Larkin C."/>
            <person name="Pai G."/>
            <person name="Peterson J."/>
            <person name="Khalak H.G."/>
            <person name="Salzberg S."/>
            <person name="Simpson A.J."/>
            <person name="Tallon L."/>
            <person name="Van Aken S."/>
            <person name="Wanless D."/>
            <person name="White O."/>
            <person name="Wortman J."/>
            <person name="Fraser C.M."/>
            <person name="El-Sayed N.M.A."/>
        </authorList>
    </citation>
    <scope>NUCLEOTIDE SEQUENCE</scope>
    <source>
        <strain evidence="4">927/4 GUTat10.1</strain>
    </source>
</reference>
<organism evidence="3 5">
    <name type="scientific">Trypanosoma brucei brucei (strain 927/4 GUTat10.1)</name>
    <dbReference type="NCBI Taxonomy" id="185431"/>
    <lineage>
        <taxon>Eukaryota</taxon>
        <taxon>Discoba</taxon>
        <taxon>Euglenozoa</taxon>
        <taxon>Kinetoplastea</taxon>
        <taxon>Metakinetoplastina</taxon>
        <taxon>Trypanosomatida</taxon>
        <taxon>Trypanosomatidae</taxon>
        <taxon>Trypanosoma</taxon>
    </lineage>
</organism>
<dbReference type="eggNOG" id="ENOG502RRFE">
    <property type="taxonomic scope" value="Eukaryota"/>
</dbReference>
<accession>Q585N8</accession>
<evidence type="ECO:0000313" key="5">
    <source>
        <dbReference type="Proteomes" id="UP000008524"/>
    </source>
</evidence>
<dbReference type="AlphaFoldDB" id="Q585N8"/>
<dbReference type="PANTHER" id="PTHR44927:SF1">
    <property type="entry name" value="FK506-BINDING PROTEIN 15"/>
    <property type="match status" value="1"/>
</dbReference>
<feature type="compositionally biased region" description="Low complexity" evidence="2">
    <location>
        <begin position="1223"/>
        <end position="1242"/>
    </location>
</feature>
<keyword evidence="1" id="KW-0175">Coiled coil</keyword>
<dbReference type="PANTHER" id="PTHR44927">
    <property type="entry name" value="FK506-BINDING PROTEIN 15"/>
    <property type="match status" value="1"/>
</dbReference>
<evidence type="ECO:0000256" key="1">
    <source>
        <dbReference type="SAM" id="Coils"/>
    </source>
</evidence>
<evidence type="ECO:0000313" key="3">
    <source>
        <dbReference type="EMBL" id="AAX79688.1"/>
    </source>
</evidence>
<dbReference type="EMBL" id="AC013353">
    <property type="protein sequence ID" value="AAX79688.1"/>
    <property type="molecule type" value="Genomic_DNA"/>
</dbReference>
<reference evidence="3" key="4">
    <citation type="submission" date="2005-04" db="EMBL/GenBank/DDBJ databases">
        <title>.</title>
        <authorList>
            <person name="Ghedin E."/>
            <person name="Blandin G."/>
            <person name="Bartholomeu D."/>
            <person name="Caler E."/>
            <person name="Haas B."/>
            <person name="Hannick L."/>
            <person name="Shallom J."/>
            <person name="Hou L."/>
            <person name="Djikeng A."/>
            <person name="Feldblyum T."/>
            <person name="Hostetler J."/>
            <person name="Johnson J."/>
            <person name="Jones K."/>
            <person name="Koo H.L."/>
            <person name="Larkin C."/>
            <person name="Pai G."/>
            <person name="Peterson J."/>
            <person name="Khalak H.G."/>
            <person name="Salzberg S."/>
            <person name="Simpson A.J."/>
            <person name="Tallon L."/>
            <person name="Van Aken S."/>
            <person name="Wanless D."/>
            <person name="White O."/>
            <person name="Wortman J."/>
            <person name="Fraser C.M."/>
            <person name="El-Sayed N.M.A."/>
        </authorList>
    </citation>
    <scope>NUCLEOTIDE SEQUENCE</scope>
    <source>
        <strain evidence="3">GUTat10.1</strain>
    </source>
</reference>
<accession>D6XHQ6</accession>
<reference evidence="4" key="2">
    <citation type="journal article" date="2005" name="Science">
        <title>Comparative genomics of trypanosomatid parasitic protozoa.</title>
        <authorList>
            <person name="El-Sayed N.M."/>
            <person name="Myler P.J."/>
            <person name="Blandin G."/>
            <person name="Berriman M."/>
            <person name="Crabtree J."/>
            <person name="Aggarwal G."/>
            <person name="Caler E."/>
            <person name="Renauld H."/>
            <person name="Worthey E.A."/>
            <person name="Hertz-Fowler C."/>
            <person name="Ghedin E."/>
            <person name="Peacock C."/>
            <person name="Bartholomeu D.C."/>
            <person name="Haas B.J."/>
            <person name="Tran A.N."/>
            <person name="Wortman J.R."/>
            <person name="Alsmark U.C."/>
            <person name="Angiuoli S."/>
            <person name="Anupama A."/>
            <person name="Badger J."/>
            <person name="Bringaud F."/>
            <person name="Cadag E."/>
            <person name="Carlton J.M."/>
            <person name="Cerqueira G.C."/>
            <person name="Creasy T."/>
            <person name="Delcher A.L."/>
            <person name="Djikeng A."/>
            <person name="Embley T.M."/>
            <person name="Hauser C."/>
            <person name="Ivens A.C."/>
            <person name="Kummerfeld S.K."/>
            <person name="Pereira-Leal J.B."/>
            <person name="Nilsson D."/>
            <person name="Peterson J."/>
            <person name="Salzberg S.L."/>
            <person name="Shallom J."/>
            <person name="Silva J.C."/>
            <person name="Sundaram J."/>
            <person name="Westenberger S."/>
            <person name="White O."/>
            <person name="Melville S.E."/>
            <person name="Donelson J.E."/>
            <person name="Andersson B."/>
            <person name="Stuart K.D."/>
            <person name="Hall N."/>
        </authorList>
    </citation>
    <scope>NUCLEOTIDE SEQUENCE</scope>
    <source>
        <strain evidence="4">927/4 GUTat10.1</strain>
    </source>
</reference>
<proteinExistence type="predicted"/>
<dbReference type="OMA" id="PAEHMSV"/>
<dbReference type="STRING" id="185431.Q585N8"/>
<dbReference type="PaxDb" id="5691-AAZ11735"/>
<feature type="region of interest" description="Disordered" evidence="2">
    <location>
        <begin position="989"/>
        <end position="1276"/>
    </location>
</feature>
<evidence type="ECO:0000313" key="4">
    <source>
        <dbReference type="EMBL" id="AAZ11735.1"/>
    </source>
</evidence>
<evidence type="ECO:0000256" key="2">
    <source>
        <dbReference type="SAM" id="MobiDB-lite"/>
    </source>
</evidence>
<gene>
    <name evidence="4" type="primary">Tb06.28P18.620</name>
    <name evidence="3" type="ORF">Tb927.6.1730</name>
</gene>
<protein>
    <submittedName>
        <fullName evidence="3">Uncharacterized protein</fullName>
    </submittedName>
</protein>
<reference evidence="4 5" key="3">
    <citation type="journal article" date="2005" name="Science">
        <title>The genome of the African trypanosome Trypanosoma brucei.</title>
        <authorList>
            <person name="Berriman M."/>
            <person name="Ghedin E."/>
            <person name="Hertz-Fowler C."/>
            <person name="Blandin G."/>
            <person name="Renauld H."/>
            <person name="Bartholomeu D.C."/>
            <person name="Lennard N.J."/>
            <person name="Caler E."/>
            <person name="Hamlin N.E."/>
            <person name="Haas B."/>
            <person name="Bohme U."/>
            <person name="Hannick L."/>
            <person name="Aslett M.A."/>
            <person name="Shallom J."/>
            <person name="Marcello L."/>
            <person name="Hou L."/>
            <person name="Wickstead B."/>
            <person name="Alsmark U.C."/>
            <person name="Arrowsmith C."/>
            <person name="Atkin R.J."/>
            <person name="Barron A.J."/>
            <person name="Bringaud F."/>
            <person name="Brooks K."/>
            <person name="Carrington M."/>
            <person name="Cherevach I."/>
            <person name="Chillingworth T.J."/>
            <person name="Churcher C."/>
            <person name="Clark L.N."/>
            <person name="Corton C.H."/>
            <person name="Cronin A."/>
            <person name="Davies R.M."/>
            <person name="Doggett J."/>
            <person name="Djikeng A."/>
            <person name="Feldblyum T."/>
            <person name="Field M.C."/>
            <person name="Fraser A."/>
            <person name="Goodhead I."/>
            <person name="Hance Z."/>
            <person name="Harper D."/>
            <person name="Harris B.R."/>
            <person name="Hauser H."/>
            <person name="Hostetler J."/>
            <person name="Ivens A."/>
            <person name="Jagels K."/>
            <person name="Johnson D."/>
            <person name="Johnson J."/>
            <person name="Jones K."/>
            <person name="Kerhornou A.X."/>
            <person name="Koo H."/>
            <person name="Larke N."/>
            <person name="Landfear S."/>
            <person name="Larkin C."/>
            <person name="Leech V."/>
            <person name="Line A."/>
            <person name="Lord A."/>
            <person name="Macleod A."/>
            <person name="Mooney P.J."/>
            <person name="Moule S."/>
            <person name="Martin D.M."/>
            <person name="Morgan G.W."/>
            <person name="Mungall K."/>
            <person name="Norbertczak H."/>
            <person name="Ormond D."/>
            <person name="Pai G."/>
            <person name="Peacock C.S."/>
            <person name="Peterson J."/>
            <person name="Quail M.A."/>
            <person name="Rabbinowitsch E."/>
            <person name="Rajandream M.A."/>
            <person name="Reitter C."/>
            <person name="Salzberg S.L."/>
            <person name="Sanders M."/>
            <person name="Schobel S."/>
            <person name="Sharp S."/>
            <person name="Simmonds M."/>
            <person name="Simpson A.J."/>
            <person name="Tallon L."/>
            <person name="Turner C.M."/>
            <person name="Tait A."/>
            <person name="Tivey A.R."/>
            <person name="Van Aken S."/>
            <person name="Walker D."/>
            <person name="Wanless D."/>
            <person name="Wang S."/>
            <person name="White B."/>
            <person name="White O."/>
            <person name="Whitehead S."/>
            <person name="Woodward J."/>
            <person name="Wortman J."/>
            <person name="Adams M.D."/>
            <person name="Embley T.M."/>
            <person name="Gull K."/>
            <person name="Ullu E."/>
            <person name="Barry J.D."/>
            <person name="Fairlamb A.H."/>
            <person name="Opperdoes F."/>
            <person name="Barrell B.G."/>
            <person name="Donelson J.E."/>
            <person name="Hall N."/>
            <person name="Fraser C.M."/>
            <person name="Melville S.E."/>
            <person name="El-Sayed N.M."/>
        </authorList>
    </citation>
    <scope>NUCLEOTIDE SEQUENCE [LARGE SCALE GENOMIC DNA]</scope>
    <source>
        <strain evidence="4 5">927/4 GUTat10.1</strain>
    </source>
</reference>
<dbReference type="OrthoDB" id="273356at2759"/>
<dbReference type="InParanoid" id="Q585N8"/>
<dbReference type="KEGG" id="tbr:Tb927.6.1730"/>
<dbReference type="EMBL" id="CP000069">
    <property type="protein sequence ID" value="AAZ11735.1"/>
    <property type="molecule type" value="Genomic_DNA"/>
</dbReference>
<feature type="region of interest" description="Disordered" evidence="2">
    <location>
        <begin position="587"/>
        <end position="617"/>
    </location>
</feature>
<sequence length="1276" mass="139217">MQQKVLIAAPISLFEVVDGTAIERGNCACAIVAAATSAGRPRYSIVCYNDRRETLCVASISSSLEQSVQFQLNTGMYASFRDGAGKYWKCAFLSGEKQKAFLAALGIATYALAGRPTHSAHTSDFMPVGVDIRLQQHNRARVHYTAYAVRGAELPLLGDLLESNGEELYCFRPVASTAALLQGDFPDAYGFESGVIGMGEGSTRVIVVPAAALPHGRRNMYGADGAAFVVQLINILQDETFNMESDGVPTVMTVGDDLAVAEEGSGALIVPTSEGSSGGNVVAAVVPFSGAGVVEAPGALSAQRSSAVEPGAGVPEGHMEILQRLGLLLNGAVENSRTVRSISEATAAEWRRAINRPKPSRLTNAALLEAVQQLVMESDRVADSISQRDGLIRELDRRNQEMQRRVDSAVLASQELLDEKNKCTRTASDVRLEGERAIMQVQQQINQAAMERDDAQRHLQTVKQLLQVSETELRDLRSTSSLNTEETNRAASALNNLQDALSEERSRRKALEATIATLQEQLSRAKTELHVKNGQLEDVRRAADMQRTQHAQVVEDERQRRAMEVQQLRTEFITELQTREAKFMADRARTSEENFRRGQAEGRSIGKAESRGSAAEHRQQELALEAQRLLAELNICRADLRQAAEDGIMTVRTTGARAARLNAQLHEENFRRGRLEMLVSNARGRLQGGRDKIMAAFAALAHRLRRPVKVSDLLALLEDLRKRRPLNFSFQEREYLAELASATRRRFQWIEEATLMLYKKSLEELYNGWLLPLQTGYESTAKAVYALMIERDGEALCEFNTRERQGRFDIVMQMEDFFNRVTLMFKGEAEQRQQLFVEAERLASTLLEKFAEDLSALEARWSAELEERQLLRRECARGYAVLLLKEEAEFHSIVMDATTSVHIADQNDLIATESGVRNAIDSEECAELSGLLFDYENEKSLVTRIAAIAAEQRSLVLGEGEMRACIVSEEETTLQIVIDMFAEYIPSLRPAPDTDGVQEGEEVPTDGLPKDAPNDGEVISSPPAVTTLGAGAGDPQLSADDEGPPPVEFYEPHSSSTGGCVPPPAPLEASHSPPELDGPPPIDNDDLDGPPPIDNDDFDGPPPIDKDDFDGPPPVVADNPNESPELDGPPPFDNDDLDGPPPVVADNPNESPELDGPPPFDNDDFDGPPPVVADNPNESPELDGPPPIAAEALQEDSDSDGPPPITDESLQRSAEVINPPVISGGSAAGNESSGSSREGNSAEIRRGEAKPPAQGPPAKKVPQRKLPTFDSSDSDW</sequence>
<reference evidence="3" key="1">
    <citation type="submission" date="1999-11" db="EMBL/GenBank/DDBJ databases">
        <authorList>
            <person name="El-Sayed N.M."/>
            <person name="Khalak H."/>
            <person name="Adams M.D."/>
        </authorList>
    </citation>
    <scope>NUCLEOTIDE SEQUENCE</scope>
    <source>
        <strain evidence="3">GUTat10.1</strain>
    </source>
</reference>
<dbReference type="Proteomes" id="UP000008524">
    <property type="component" value="Chromosome 6"/>
</dbReference>
<dbReference type="VEuPathDB" id="TriTrypDB:Tb927.6.1730"/>
<dbReference type="GeneID" id="3657809"/>
<feature type="compositionally biased region" description="Acidic residues" evidence="2">
    <location>
        <begin position="1083"/>
        <end position="1099"/>
    </location>
</feature>
<feature type="compositionally biased region" description="Low complexity" evidence="2">
    <location>
        <begin position="1250"/>
        <end position="1260"/>
    </location>
</feature>
<keyword evidence="5" id="KW-1185">Reference proteome</keyword>
<feature type="coiled-coil region" evidence="1">
    <location>
        <begin position="392"/>
        <end position="535"/>
    </location>
</feature>
<dbReference type="RefSeq" id="XP_845294.1">
    <property type="nucleotide sequence ID" value="XM_840201.1"/>
</dbReference>